<dbReference type="PROSITE" id="PS51186">
    <property type="entry name" value="GNAT"/>
    <property type="match status" value="1"/>
</dbReference>
<dbReference type="Gene3D" id="3.40.630.30">
    <property type="match status" value="1"/>
</dbReference>
<evidence type="ECO:0000313" key="3">
    <source>
        <dbReference type="Proteomes" id="UP001549076"/>
    </source>
</evidence>
<name>A0ABV2N855_9HYPH</name>
<protein>
    <submittedName>
        <fullName evidence="2">Ribosomal protein S18 acetylase RimI-like enzyme</fullName>
    </submittedName>
</protein>
<evidence type="ECO:0000259" key="1">
    <source>
        <dbReference type="PROSITE" id="PS51186"/>
    </source>
</evidence>
<organism evidence="2 3">
    <name type="scientific">Aquamicrobium terrae</name>
    <dbReference type="NCBI Taxonomy" id="1324945"/>
    <lineage>
        <taxon>Bacteria</taxon>
        <taxon>Pseudomonadati</taxon>
        <taxon>Pseudomonadota</taxon>
        <taxon>Alphaproteobacteria</taxon>
        <taxon>Hyphomicrobiales</taxon>
        <taxon>Phyllobacteriaceae</taxon>
        <taxon>Aquamicrobium</taxon>
    </lineage>
</organism>
<evidence type="ECO:0000313" key="2">
    <source>
        <dbReference type="EMBL" id="MET3794998.1"/>
    </source>
</evidence>
<dbReference type="InterPro" id="IPR016181">
    <property type="entry name" value="Acyl_CoA_acyltransferase"/>
</dbReference>
<feature type="domain" description="N-acetyltransferase" evidence="1">
    <location>
        <begin position="3"/>
        <end position="168"/>
    </location>
</feature>
<dbReference type="Proteomes" id="UP001549076">
    <property type="component" value="Unassembled WGS sequence"/>
</dbReference>
<dbReference type="SUPFAM" id="SSF55729">
    <property type="entry name" value="Acyl-CoA N-acyltransferases (Nat)"/>
    <property type="match status" value="1"/>
</dbReference>
<keyword evidence="3" id="KW-1185">Reference proteome</keyword>
<sequence>MEVSLKQIQHAEIATISGIELSAREEDFAGGSMTAIAGRLKARPNSEDCFPFLIMADCKIAGFLMLRKGQALPDWAAPDAVSLHNFRISGNMQGRGCGTTAVARAARWIATHWPQASKLMLSVNVDNFAAREFYLRCGFQETTESHNGRLGVEHIMSCRVSDLMRKSL</sequence>
<proteinExistence type="predicted"/>
<accession>A0ABV2N855</accession>
<reference evidence="2 3" key="1">
    <citation type="submission" date="2024-06" db="EMBL/GenBank/DDBJ databases">
        <title>Genomic Encyclopedia of Type Strains, Phase IV (KMG-IV): sequencing the most valuable type-strain genomes for metagenomic binning, comparative biology and taxonomic classification.</title>
        <authorList>
            <person name="Goeker M."/>
        </authorList>
    </citation>
    <scope>NUCLEOTIDE SEQUENCE [LARGE SCALE GENOMIC DNA]</scope>
    <source>
        <strain evidence="2 3">DSM 27865</strain>
    </source>
</reference>
<dbReference type="InterPro" id="IPR000182">
    <property type="entry name" value="GNAT_dom"/>
</dbReference>
<dbReference type="EMBL" id="JBEPML010000038">
    <property type="protein sequence ID" value="MET3794998.1"/>
    <property type="molecule type" value="Genomic_DNA"/>
</dbReference>
<comment type="caution">
    <text evidence="2">The sequence shown here is derived from an EMBL/GenBank/DDBJ whole genome shotgun (WGS) entry which is preliminary data.</text>
</comment>
<gene>
    <name evidence="2" type="ORF">ABID37_005239</name>
</gene>
<dbReference type="Pfam" id="PF00583">
    <property type="entry name" value="Acetyltransf_1"/>
    <property type="match status" value="1"/>
</dbReference>
<dbReference type="RefSeq" id="WP_354199874.1">
    <property type="nucleotide sequence ID" value="NZ_JBEPML010000038.1"/>
</dbReference>